<keyword evidence="19" id="KW-1185">Reference proteome</keyword>
<dbReference type="SMART" id="SM01081">
    <property type="entry name" value="CHB_HEX"/>
    <property type="match status" value="1"/>
</dbReference>
<evidence type="ECO:0000256" key="16">
    <source>
        <dbReference type="SAM" id="Phobius"/>
    </source>
</evidence>
<evidence type="ECO:0000259" key="17">
    <source>
        <dbReference type="SMART" id="SM01081"/>
    </source>
</evidence>
<dbReference type="Pfam" id="PF00209">
    <property type="entry name" value="SNF"/>
    <property type="match status" value="2"/>
</dbReference>
<dbReference type="InterPro" id="IPR037272">
    <property type="entry name" value="SNS_sf"/>
</dbReference>
<feature type="transmembrane region" description="Helical" evidence="16">
    <location>
        <begin position="1203"/>
        <end position="1232"/>
    </location>
</feature>
<dbReference type="Pfam" id="PF02838">
    <property type="entry name" value="Glyco_hydro_20b"/>
    <property type="match status" value="1"/>
</dbReference>
<dbReference type="InterPro" id="IPR004866">
    <property type="entry name" value="CHB/HEX_N_dom"/>
</dbReference>
<keyword evidence="7" id="KW-0378">Hydrolase</keyword>
<comment type="catalytic activity">
    <reaction evidence="1">
        <text>Hydrolysis of terminal non-reducing N-acetyl-D-hexosamine residues in N-acetyl-beta-D-hexosaminides.</text>
        <dbReference type="EC" id="3.2.1.52"/>
    </reaction>
</comment>
<evidence type="ECO:0000256" key="13">
    <source>
        <dbReference type="PIRSR" id="PIRSR600175-2"/>
    </source>
</evidence>
<dbReference type="Pfam" id="PF00728">
    <property type="entry name" value="Glyco_hydro_20"/>
    <property type="match status" value="1"/>
</dbReference>
<feature type="compositionally biased region" description="Basic and acidic residues" evidence="15">
    <location>
        <begin position="864"/>
        <end position="873"/>
    </location>
</feature>
<dbReference type="Gene3D" id="2.60.40.10">
    <property type="entry name" value="Immunoglobulins"/>
    <property type="match status" value="1"/>
</dbReference>
<comment type="subcellular location">
    <subcellularLocation>
        <location evidence="2">Membrane</location>
        <topology evidence="2">Multi-pass membrane protein</topology>
    </subcellularLocation>
</comment>
<dbReference type="SUPFAM" id="SSF55545">
    <property type="entry name" value="beta-N-acetylhexosaminidase-like domain"/>
    <property type="match status" value="1"/>
</dbReference>
<dbReference type="Gene3D" id="2.60.40.290">
    <property type="match status" value="1"/>
</dbReference>
<dbReference type="EC" id="3.2.1.52" evidence="4"/>
<keyword evidence="5" id="KW-0813">Transport</keyword>
<dbReference type="EMBL" id="PZQS01000009">
    <property type="protein sequence ID" value="PVD25190.1"/>
    <property type="molecule type" value="Genomic_DNA"/>
</dbReference>
<dbReference type="Pfam" id="PF03173">
    <property type="entry name" value="CHB_HEX"/>
    <property type="match status" value="1"/>
</dbReference>
<dbReference type="InterPro" id="IPR012291">
    <property type="entry name" value="CBM2_carb-bd_dom_sf"/>
</dbReference>
<feature type="transmembrane region" description="Helical" evidence="16">
    <location>
        <begin position="982"/>
        <end position="1002"/>
    </location>
</feature>
<accession>A0A2T7NVJ2</accession>
<dbReference type="GO" id="GO:0016020">
    <property type="term" value="C:membrane"/>
    <property type="evidence" value="ECO:0007669"/>
    <property type="project" value="UniProtKB-SubCell"/>
</dbReference>
<dbReference type="SUPFAM" id="SSF51445">
    <property type="entry name" value="(Trans)glycosidases"/>
    <property type="match status" value="1"/>
</dbReference>
<keyword evidence="6 16" id="KW-0812">Transmembrane</keyword>
<keyword evidence="8 16" id="KW-1133">Transmembrane helix</keyword>
<evidence type="ECO:0000256" key="5">
    <source>
        <dbReference type="ARBA" id="ARBA00022448"/>
    </source>
</evidence>
<dbReference type="InterPro" id="IPR013783">
    <property type="entry name" value="Ig-like_fold"/>
</dbReference>
<gene>
    <name evidence="18" type="ORF">C0Q70_15688</name>
</gene>
<evidence type="ECO:0000256" key="15">
    <source>
        <dbReference type="SAM" id="MobiDB-lite"/>
    </source>
</evidence>
<dbReference type="Gene3D" id="3.20.20.80">
    <property type="entry name" value="Glycosidases"/>
    <property type="match status" value="1"/>
</dbReference>
<dbReference type="GO" id="GO:0005975">
    <property type="term" value="P:carbohydrate metabolic process"/>
    <property type="evidence" value="ECO:0007669"/>
    <property type="project" value="InterPro"/>
</dbReference>
<feature type="transmembrane region" description="Helical" evidence="16">
    <location>
        <begin position="1336"/>
        <end position="1358"/>
    </location>
</feature>
<dbReference type="SUPFAM" id="SSF81296">
    <property type="entry name" value="E set domains"/>
    <property type="match status" value="1"/>
</dbReference>
<evidence type="ECO:0000256" key="11">
    <source>
        <dbReference type="ARBA" id="ARBA00030512"/>
    </source>
</evidence>
<protein>
    <recommendedName>
        <fullName evidence="4">beta-N-acetylhexosaminidase</fullName>
        <ecNumber evidence="4">3.2.1.52</ecNumber>
    </recommendedName>
    <alternativeName>
        <fullName evidence="11">Beta-N-acetylhexosaminidase</fullName>
    </alternativeName>
    <alternativeName>
        <fullName evidence="12">N-acetyl-beta-glucosaminidase</fullName>
    </alternativeName>
</protein>
<dbReference type="PANTHER" id="PTHR22600:SF57">
    <property type="entry name" value="BETA-N-ACETYLHEXOSAMINIDASE"/>
    <property type="match status" value="1"/>
</dbReference>
<feature type="transmembrane region" description="Helical" evidence="16">
    <location>
        <begin position="1314"/>
        <end position="1330"/>
    </location>
</feature>
<evidence type="ECO:0000256" key="7">
    <source>
        <dbReference type="ARBA" id="ARBA00022801"/>
    </source>
</evidence>
<dbReference type="PROSITE" id="PS50267">
    <property type="entry name" value="NA_NEUROTRAN_SYMP_3"/>
    <property type="match status" value="1"/>
</dbReference>
<dbReference type="InterPro" id="IPR014756">
    <property type="entry name" value="Ig_E-set"/>
</dbReference>
<evidence type="ECO:0000313" key="19">
    <source>
        <dbReference type="Proteomes" id="UP000245119"/>
    </source>
</evidence>
<reference evidence="18 19" key="1">
    <citation type="submission" date="2018-04" db="EMBL/GenBank/DDBJ databases">
        <title>The genome of golden apple snail Pomacea canaliculata provides insight into stress tolerance and invasive adaptation.</title>
        <authorList>
            <person name="Liu C."/>
            <person name="Liu B."/>
            <person name="Ren Y."/>
            <person name="Zhang Y."/>
            <person name="Wang H."/>
            <person name="Li S."/>
            <person name="Jiang F."/>
            <person name="Yin L."/>
            <person name="Zhang G."/>
            <person name="Qian W."/>
            <person name="Fan W."/>
        </authorList>
    </citation>
    <scope>NUCLEOTIDE SEQUENCE [LARGE SCALE GENOMIC DNA]</scope>
    <source>
        <strain evidence="18">SZHN2017</strain>
        <tissue evidence="18">Muscle</tissue>
    </source>
</reference>
<dbReference type="Pfam" id="PF03174">
    <property type="entry name" value="CHB_HEX_C"/>
    <property type="match status" value="1"/>
</dbReference>
<dbReference type="PANTHER" id="PTHR22600">
    <property type="entry name" value="BETA-HEXOSAMINIDASE"/>
    <property type="match status" value="1"/>
</dbReference>
<evidence type="ECO:0000256" key="9">
    <source>
        <dbReference type="ARBA" id="ARBA00023136"/>
    </source>
</evidence>
<feature type="transmembrane region" description="Helical" evidence="16">
    <location>
        <begin position="1244"/>
        <end position="1261"/>
    </location>
</feature>
<comment type="similarity">
    <text evidence="3">Belongs to the glycosyl hydrolase 20 family.</text>
</comment>
<feature type="transmembrane region" description="Helical" evidence="16">
    <location>
        <begin position="915"/>
        <end position="936"/>
    </location>
</feature>
<proteinExistence type="inferred from homology"/>
<feature type="active site" description="Proton donor" evidence="14">
    <location>
        <position position="516"/>
    </location>
</feature>
<keyword evidence="10" id="KW-0326">Glycosidase</keyword>
<dbReference type="SUPFAM" id="SSF161070">
    <property type="entry name" value="SNF-like"/>
    <property type="match status" value="1"/>
</dbReference>
<dbReference type="STRING" id="400727.A0A2T7NVJ2"/>
<keyword evidence="13" id="KW-1015">Disulfide bond</keyword>
<dbReference type="PRINTS" id="PR00738">
    <property type="entry name" value="GLHYDRLASE20"/>
</dbReference>
<feature type="transmembrane region" description="Helical" evidence="16">
    <location>
        <begin position="1281"/>
        <end position="1305"/>
    </location>
</feature>
<dbReference type="InterPro" id="IPR025705">
    <property type="entry name" value="Beta_hexosaminidase_sua/sub"/>
</dbReference>
<dbReference type="InterPro" id="IPR004867">
    <property type="entry name" value="CHB_C_dom"/>
</dbReference>
<dbReference type="Proteomes" id="UP000245119">
    <property type="component" value="Linkage Group LG9"/>
</dbReference>
<evidence type="ECO:0000256" key="4">
    <source>
        <dbReference type="ARBA" id="ARBA00012663"/>
    </source>
</evidence>
<dbReference type="InterPro" id="IPR029018">
    <property type="entry name" value="Hex-like_dom2"/>
</dbReference>
<sequence>MGKYLVVKYQVIDNFRDTLKTYQAQITLVNSGTKPIPARGWAIFFCQGNLVEPKHHPYPEGVLLEDQGIRFRHYQGCVFSFEPDGIFEDIPSGATRTFRFLSENFSVARTDTYPNWYVAAPGLEARVIANTAGETLEWVGAFDKENKWKRYDYKTEEAEGHDRYDPYTPAARYEVNRVSDLNGAPKHVIPTPVELKVNGDGFLQLNTKDWTIFAPEQFSNEARILGEYLGIVVSNTRRQSRTIVFKVADVKVTVDGKELSTKEAYELTVDVTNDVIEIKAKEPEGAFYGAMTLLNLKDEKGRVPEVSVMDAPRFSYRGLMLDVGRNFHPVEDVLRLLDVMSRYKLNTFHFHLTDDEGWRIEIPELPELTQVAGRRCHDLEENECLLPFQGSGPTSSPRGSGFYTVEDYKRILRYAAQRHIRVIPEVDMPGHGHASIKAMEARRRKLLKENDEGANRYVLVDDDDPSWYKSIQLYTDNAVNPCLSSTYNFVNTVVQTLVEVHRDVMPLTIYHFGGDEVAKGAWQNSTACDVLLTSGFDFRNYKDLKEYFVRQVSNITSRYGLDLAAWEDGVMESGSTPYTRSELQNNGVYAYTWDNVWEWGVAGRAYKLANAGYKVIMAQATHLYFDHPYEPDPEERGLYWAPRFTNTRKTFSFMPSDLYANADVDRSGNPIEHEDLCGEDGEDCPKLKKPENIFGMQGHLWSEAIRTRQQADYMLFPRFLALAERAWHEASWERNKSDNLTRIREREKDWTDFANTLGYRELARLDDLGIEYRIPPPGAKLTHGTIVTNVAFPGLRVEYSSDSGVTWCDVKDNMSVSPGSTILLRTREPCQSLHTVNVDARKRNSSIPKGTRRSFFSDESCDTDESRKRESEQVKPGSTQNQNLNWLQNRRFGRRSEHSGPDVRQRAGFARSLDYFISLAALIINLESMWSFPAVLGQDKSIVCFFPYIVALSLIGLPLAFLEASLGQFCSQNAIRCWDLAPLFRGIGVAMVINAFWWSWYFSLMQAITQFYIFSSFEVPLPWKTCQNTWNTDKCYNTIQMKCAEMEPGDDGVCYQDNKFEGIWNISLFAASANRSRYIISSLEYWDLFITWFAVFLILSIGILSSTKHVVEHMLHDLGVGVGAIITLSSYAPFHHNTLRDVLIVVFIKDVTSIVWGIIIFSYLGNMVDTMNLSFADLQSEFKGLNNIVILTHGVSSIRRSSFWSILIFFSLTLWCFNPMAEITLTALVAVVSEQALLGKWRHVLLVFTCVLGFCTSVPFTSNCGMDWIIPFAFDSSAIPVTYTVVIELLVMVGVYVMGGARVYVEEGNDDENFHDYILLWALVCMIIYYQPANFFSIIVIISPLLGFLITMIVQVATEGTADTITQKLQALARPKVTWGPFHVKHRRLVKHVKDWVVDPWANEQKEGMQHPIAITRNQQSIDIPQPEVLVHSPSGQLTFYANPIVSMPSLDHRKSSTDSGAAALI</sequence>
<dbReference type="SUPFAM" id="SSF49384">
    <property type="entry name" value="Carbohydrate-binding domain"/>
    <property type="match status" value="1"/>
</dbReference>
<comment type="caution">
    <text evidence="18">The sequence shown here is derived from an EMBL/GenBank/DDBJ whole genome shotgun (WGS) entry which is preliminary data.</text>
</comment>
<evidence type="ECO:0000256" key="3">
    <source>
        <dbReference type="ARBA" id="ARBA00006285"/>
    </source>
</evidence>
<dbReference type="OrthoDB" id="428480at2759"/>
<dbReference type="InterPro" id="IPR015882">
    <property type="entry name" value="HEX_bac_N"/>
</dbReference>
<evidence type="ECO:0000256" key="1">
    <source>
        <dbReference type="ARBA" id="ARBA00001231"/>
    </source>
</evidence>
<feature type="region of interest" description="Disordered" evidence="15">
    <location>
        <begin position="841"/>
        <end position="880"/>
    </location>
</feature>
<dbReference type="CDD" id="cd06569">
    <property type="entry name" value="GH20_Sm-chitobiase-like"/>
    <property type="match status" value="1"/>
</dbReference>
<feature type="transmembrane region" description="Helical" evidence="16">
    <location>
        <begin position="943"/>
        <end position="962"/>
    </location>
</feature>
<dbReference type="GO" id="GO:0030247">
    <property type="term" value="F:polysaccharide binding"/>
    <property type="evidence" value="ECO:0007669"/>
    <property type="project" value="InterPro"/>
</dbReference>
<dbReference type="Gene3D" id="3.30.379.10">
    <property type="entry name" value="Chitobiase/beta-hexosaminidase domain 2-like"/>
    <property type="match status" value="1"/>
</dbReference>
<feature type="disulfide bond" evidence="13">
    <location>
        <begin position="1026"/>
        <end position="1035"/>
    </location>
</feature>
<dbReference type="InterPro" id="IPR000175">
    <property type="entry name" value="Na/ntran_symport"/>
</dbReference>
<evidence type="ECO:0000313" key="18">
    <source>
        <dbReference type="EMBL" id="PVD25190.1"/>
    </source>
</evidence>
<dbReference type="InterPro" id="IPR017853">
    <property type="entry name" value="GH"/>
</dbReference>
<dbReference type="InterPro" id="IPR008965">
    <property type="entry name" value="CBM2/CBM3_carb-bd_dom_sf"/>
</dbReference>
<dbReference type="GO" id="GO:0004563">
    <property type="term" value="F:beta-N-acetylhexosaminidase activity"/>
    <property type="evidence" value="ECO:0007669"/>
    <property type="project" value="UniProtKB-EC"/>
</dbReference>
<feature type="transmembrane region" description="Helical" evidence="16">
    <location>
        <begin position="1085"/>
        <end position="1106"/>
    </location>
</feature>
<dbReference type="GO" id="GO:0030203">
    <property type="term" value="P:glycosaminoglycan metabolic process"/>
    <property type="evidence" value="ECO:0007669"/>
    <property type="project" value="TreeGrafter"/>
</dbReference>
<feature type="transmembrane region" description="Helical" evidence="16">
    <location>
        <begin position="1142"/>
        <end position="1164"/>
    </location>
</feature>
<feature type="domain" description="Chitobiase/beta-hexosaminidases N-terminal" evidence="17">
    <location>
        <begin position="3"/>
        <end position="171"/>
    </location>
</feature>
<organism evidence="18 19">
    <name type="scientific">Pomacea canaliculata</name>
    <name type="common">Golden apple snail</name>
    <dbReference type="NCBI Taxonomy" id="400727"/>
    <lineage>
        <taxon>Eukaryota</taxon>
        <taxon>Metazoa</taxon>
        <taxon>Spiralia</taxon>
        <taxon>Lophotrochozoa</taxon>
        <taxon>Mollusca</taxon>
        <taxon>Gastropoda</taxon>
        <taxon>Caenogastropoda</taxon>
        <taxon>Architaenioglossa</taxon>
        <taxon>Ampullarioidea</taxon>
        <taxon>Ampullariidae</taxon>
        <taxon>Pomacea</taxon>
    </lineage>
</organism>
<evidence type="ECO:0000256" key="8">
    <source>
        <dbReference type="ARBA" id="ARBA00022989"/>
    </source>
</evidence>
<evidence type="ECO:0000256" key="12">
    <source>
        <dbReference type="ARBA" id="ARBA00033000"/>
    </source>
</evidence>
<dbReference type="InterPro" id="IPR015883">
    <property type="entry name" value="Glyco_hydro_20_cat"/>
</dbReference>
<feature type="transmembrane region" description="Helical" evidence="16">
    <location>
        <begin position="1118"/>
        <end position="1135"/>
    </location>
</feature>
<evidence type="ECO:0000256" key="10">
    <source>
        <dbReference type="ARBA" id="ARBA00023295"/>
    </source>
</evidence>
<evidence type="ECO:0000256" key="6">
    <source>
        <dbReference type="ARBA" id="ARBA00022692"/>
    </source>
</evidence>
<keyword evidence="9 16" id="KW-0472">Membrane</keyword>
<evidence type="ECO:0000256" key="14">
    <source>
        <dbReference type="PIRSR" id="PIRSR625705-1"/>
    </source>
</evidence>
<name>A0A2T7NVJ2_POMCA</name>
<evidence type="ECO:0000256" key="2">
    <source>
        <dbReference type="ARBA" id="ARBA00004141"/>
    </source>
</evidence>